<keyword evidence="1" id="KW-1133">Transmembrane helix</keyword>
<keyword evidence="3" id="KW-1185">Reference proteome</keyword>
<feature type="transmembrane region" description="Helical" evidence="1">
    <location>
        <begin position="72"/>
        <end position="97"/>
    </location>
</feature>
<evidence type="ECO:0000313" key="2">
    <source>
        <dbReference type="EMBL" id="CAJ35834.1"/>
    </source>
</evidence>
<keyword evidence="1" id="KW-0812">Transmembrane</keyword>
<evidence type="ECO:0000256" key="1">
    <source>
        <dbReference type="SAM" id="Phobius"/>
    </source>
</evidence>
<organism evidence="2 3">
    <name type="scientific">Methanocella arvoryzae (strain DSM 22066 / NBRC 105507 / MRE50)</name>
    <dbReference type="NCBI Taxonomy" id="351160"/>
    <lineage>
        <taxon>Archaea</taxon>
        <taxon>Methanobacteriati</taxon>
        <taxon>Methanobacteriota</taxon>
        <taxon>Stenosarchaea group</taxon>
        <taxon>Methanomicrobia</taxon>
        <taxon>Methanocellales</taxon>
        <taxon>Methanocellaceae</taxon>
        <taxon>Methanocella</taxon>
    </lineage>
</organism>
<keyword evidence="1" id="KW-0472">Membrane</keyword>
<protein>
    <recommendedName>
        <fullName evidence="4">DUF5518 domain-containing protein</fullName>
    </recommendedName>
</protein>
<dbReference type="Proteomes" id="UP000000663">
    <property type="component" value="Chromosome"/>
</dbReference>
<dbReference type="KEGG" id="rci:RCIX394"/>
<dbReference type="STRING" id="351160.RCIX394"/>
<feature type="transmembrane region" description="Helical" evidence="1">
    <location>
        <begin position="12"/>
        <end position="32"/>
    </location>
</feature>
<feature type="transmembrane region" description="Helical" evidence="1">
    <location>
        <begin position="117"/>
        <end position="150"/>
    </location>
</feature>
<feature type="transmembrane region" description="Helical" evidence="1">
    <location>
        <begin position="38"/>
        <end position="60"/>
    </location>
</feature>
<name>Q0W709_METAR</name>
<sequence length="156" mass="15743">MEEKYNNAIKAGIIGGVTLALYYLLQFILGYIPVVNFLVAVLACLLWPVILLVSVGIGAYGVKLASQHVKTLVDGIILGAVAGAVAGLISAVAQIIFNILSALLSSSTSDIVGSAIGVVFSGVCGSVAAVAIIVVAAILGAIGGALYTFLVLKIQA</sequence>
<evidence type="ECO:0000313" key="3">
    <source>
        <dbReference type="Proteomes" id="UP000000663"/>
    </source>
</evidence>
<dbReference type="AlphaFoldDB" id="Q0W709"/>
<proteinExistence type="predicted"/>
<dbReference type="GeneID" id="5145401"/>
<dbReference type="EMBL" id="AM114193">
    <property type="protein sequence ID" value="CAJ35834.1"/>
    <property type="molecule type" value="Genomic_DNA"/>
</dbReference>
<dbReference type="eggNOG" id="arCOG12592">
    <property type="taxonomic scope" value="Archaea"/>
</dbReference>
<reference evidence="2 3" key="1">
    <citation type="journal article" date="2006" name="Science">
        <title>Genome of rice cluster I archaea -- the key methane producers in the rice rhizosphere.</title>
        <authorList>
            <person name="Erkel C."/>
            <person name="Kube M."/>
            <person name="Reinhardt R."/>
            <person name="Liesack W."/>
        </authorList>
    </citation>
    <scope>NUCLEOTIDE SEQUENCE [LARGE SCALE GENOMIC DNA]</scope>
    <source>
        <strain evidence="3">DSM 22066 / NBRC 105507 / MRE50</strain>
    </source>
</reference>
<accession>Q0W709</accession>
<dbReference type="RefSeq" id="WP_012036668.1">
    <property type="nucleotide sequence ID" value="NC_009464.1"/>
</dbReference>
<gene>
    <name evidence="2" type="ORF">RCIX394</name>
</gene>
<evidence type="ECO:0008006" key="4">
    <source>
        <dbReference type="Google" id="ProtNLM"/>
    </source>
</evidence>